<proteinExistence type="predicted"/>
<protein>
    <submittedName>
        <fullName evidence="2">Uncharacterized protein</fullName>
    </submittedName>
</protein>
<reference evidence="2 3" key="1">
    <citation type="submission" date="2016-08" db="EMBL/GenBank/DDBJ databases">
        <authorList>
            <person name="Seilhamer J.J."/>
        </authorList>
    </citation>
    <scope>NUCLEOTIDE SEQUENCE [LARGE SCALE GENOMIC DNA]</scope>
    <source>
        <strain evidence="2 3">CFBP2542</strain>
    </source>
</reference>
<dbReference type="PANTHER" id="PTHR41339">
    <property type="entry name" value="LIPL48"/>
    <property type="match status" value="1"/>
</dbReference>
<organism evidence="2 3">
    <name type="scientific">Xanthomonas cucurbitae</name>
    <dbReference type="NCBI Taxonomy" id="56453"/>
    <lineage>
        <taxon>Bacteria</taxon>
        <taxon>Pseudomonadati</taxon>
        <taxon>Pseudomonadota</taxon>
        <taxon>Gammaproteobacteria</taxon>
        <taxon>Lysobacterales</taxon>
        <taxon>Lysobacteraceae</taxon>
        <taxon>Xanthomonas</taxon>
    </lineage>
</organism>
<name>A0A2S7DVB8_9XANT</name>
<dbReference type="EMBL" id="MDED01000005">
    <property type="protein sequence ID" value="PPU77783.1"/>
    <property type="molecule type" value="Genomic_DNA"/>
</dbReference>
<evidence type="ECO:0000256" key="1">
    <source>
        <dbReference type="SAM" id="MobiDB-lite"/>
    </source>
</evidence>
<sequence length="508" mass="52057">MTTPLHTGPFDLEISRMSVRNSSKTLLMTFGTALALSACGGGADRVASPGEGAFPPAPAPAPAPTPAPTPAPAPAPTPTGPAADCPTGFSNVGTIANNTLRACQLPETINGNLVVPARAGTAYSISGRVNVGTDRGGNATAPTAGSTQGILTVEPGVTLYGSSGSDYIVVNRGSQIFAEGSATAPIVFTARQALEGQVNANTIGLWGGIVVLGRAAINNCPGTTVSGTPECQAQVEGTNAFYGGNSATDNSGSMRYLRVMYSGFEISPNNELQGITLAGVGSGTRLDYVQIHNSSDDGIEWFGGTVNGSHVVITGADDDSLDTDAGWSGALQFGIVVQRAGGGDRMNEWSSLRRQPYSRPKVANFTYVGNARAGAAIMLNQGTQAAFYNSVVTRPAGGTGDGLVCFNLADTDTLGTFDSVFFACPTAFGSDARAATQFAADTNNVANGVSTLQNTFVNGANESAVPAFQGLNGVSSFFQQVNYIGGVRDANDTWWQGWTCGLTADRPC</sequence>
<gene>
    <name evidence="2" type="ORF">XcuCFBP2542_04525</name>
</gene>
<dbReference type="PANTHER" id="PTHR41339:SF1">
    <property type="entry name" value="SECRETED PROTEIN"/>
    <property type="match status" value="1"/>
</dbReference>
<feature type="region of interest" description="Disordered" evidence="1">
    <location>
        <begin position="47"/>
        <end position="82"/>
    </location>
</feature>
<feature type="compositionally biased region" description="Pro residues" evidence="1">
    <location>
        <begin position="55"/>
        <end position="79"/>
    </location>
</feature>
<dbReference type="AlphaFoldDB" id="A0A2S7DVB8"/>
<accession>A0A2S7DVB8</accession>
<dbReference type="Proteomes" id="UP000239561">
    <property type="component" value="Unassembled WGS sequence"/>
</dbReference>
<evidence type="ECO:0000313" key="2">
    <source>
        <dbReference type="EMBL" id="PPU77783.1"/>
    </source>
</evidence>
<evidence type="ECO:0000313" key="3">
    <source>
        <dbReference type="Proteomes" id="UP000239561"/>
    </source>
</evidence>
<comment type="caution">
    <text evidence="2">The sequence shown here is derived from an EMBL/GenBank/DDBJ whole genome shotgun (WGS) entry which is preliminary data.</text>
</comment>